<keyword evidence="3" id="KW-1185">Reference proteome</keyword>
<dbReference type="EMBL" id="ML994735">
    <property type="protein sequence ID" value="KAF2175390.1"/>
    <property type="molecule type" value="Genomic_DNA"/>
</dbReference>
<sequence length="535" mass="60117">MSTPRDTYPAFIIRHLAGFTHALIFVREIMENPWDHVQLPHLMQRIILLYHLNHTPEEPSDNWTLRAQKQIQAKSSARPRTLSLRHERRIAEAFVLLAANSDDPRRIMAACVQEGENGQSMTVKLAVNSGELERVQKRLKKMGDLLQQLSKMEEVEALQSDANRLKLLYLSLEALTSARAKSAAGLDVLVDIACILRLTAKSPPSVELDPFVLGVIQKISNTPRGAALIAKAKRDGQIGIDDSISHASTLSYPVHAEMQLLLHYEGLPSETLTPRIICSNKQACFLCNLFFKIHERFLIPNSHGRLYEKWALPTTILQSGRFAGLIATLRTFDQEIVNRINREIQLQRKPFKTPYESTIFPSAVESVNTFLSLERPQFHNPSKCDAARRDSVTMLENSASSPSGNLEEPVRAIKEFPEPSRAAVRGALELSLRGQETLQETKDSSPTLNSTAESSAPRFIKGLLEHTPSTLQYQLDTAESFEEATPEDLQVPNLPYRLLAPSSRDEPAKNCLPVQNPRPHRLPAQWTLFPEAFRL</sequence>
<protein>
    <submittedName>
        <fullName evidence="2">Uncharacterized protein</fullName>
    </submittedName>
</protein>
<dbReference type="Pfam" id="PF14441">
    <property type="entry name" value="OTT_1508_deam"/>
    <property type="match status" value="1"/>
</dbReference>
<feature type="region of interest" description="Disordered" evidence="1">
    <location>
        <begin position="434"/>
        <end position="454"/>
    </location>
</feature>
<organism evidence="2 3">
    <name type="scientific">Zopfia rhizophila CBS 207.26</name>
    <dbReference type="NCBI Taxonomy" id="1314779"/>
    <lineage>
        <taxon>Eukaryota</taxon>
        <taxon>Fungi</taxon>
        <taxon>Dikarya</taxon>
        <taxon>Ascomycota</taxon>
        <taxon>Pezizomycotina</taxon>
        <taxon>Dothideomycetes</taxon>
        <taxon>Dothideomycetes incertae sedis</taxon>
        <taxon>Zopfiaceae</taxon>
        <taxon>Zopfia</taxon>
    </lineage>
</organism>
<name>A0A6A6DBQ2_9PEZI</name>
<gene>
    <name evidence="2" type="ORF">K469DRAFT_683991</name>
</gene>
<dbReference type="InterPro" id="IPR027796">
    <property type="entry name" value="OTT_1508_deam-like"/>
</dbReference>
<proteinExistence type="predicted"/>
<dbReference type="AlphaFoldDB" id="A0A6A6DBQ2"/>
<evidence type="ECO:0000313" key="3">
    <source>
        <dbReference type="Proteomes" id="UP000800200"/>
    </source>
</evidence>
<evidence type="ECO:0000313" key="2">
    <source>
        <dbReference type="EMBL" id="KAF2175390.1"/>
    </source>
</evidence>
<reference evidence="2" key="1">
    <citation type="journal article" date="2020" name="Stud. Mycol.">
        <title>101 Dothideomycetes genomes: a test case for predicting lifestyles and emergence of pathogens.</title>
        <authorList>
            <person name="Haridas S."/>
            <person name="Albert R."/>
            <person name="Binder M."/>
            <person name="Bloem J."/>
            <person name="Labutti K."/>
            <person name="Salamov A."/>
            <person name="Andreopoulos B."/>
            <person name="Baker S."/>
            <person name="Barry K."/>
            <person name="Bills G."/>
            <person name="Bluhm B."/>
            <person name="Cannon C."/>
            <person name="Castanera R."/>
            <person name="Culley D."/>
            <person name="Daum C."/>
            <person name="Ezra D."/>
            <person name="Gonzalez J."/>
            <person name="Henrissat B."/>
            <person name="Kuo A."/>
            <person name="Liang C."/>
            <person name="Lipzen A."/>
            <person name="Lutzoni F."/>
            <person name="Magnuson J."/>
            <person name="Mondo S."/>
            <person name="Nolan M."/>
            <person name="Ohm R."/>
            <person name="Pangilinan J."/>
            <person name="Park H.-J."/>
            <person name="Ramirez L."/>
            <person name="Alfaro M."/>
            <person name="Sun H."/>
            <person name="Tritt A."/>
            <person name="Yoshinaga Y."/>
            <person name="Zwiers L.-H."/>
            <person name="Turgeon B."/>
            <person name="Goodwin S."/>
            <person name="Spatafora J."/>
            <person name="Crous P."/>
            <person name="Grigoriev I."/>
        </authorList>
    </citation>
    <scope>NUCLEOTIDE SEQUENCE</scope>
    <source>
        <strain evidence="2">CBS 207.26</strain>
    </source>
</reference>
<dbReference type="OrthoDB" id="4851849at2759"/>
<dbReference type="Proteomes" id="UP000800200">
    <property type="component" value="Unassembled WGS sequence"/>
</dbReference>
<evidence type="ECO:0000256" key="1">
    <source>
        <dbReference type="SAM" id="MobiDB-lite"/>
    </source>
</evidence>
<accession>A0A6A6DBQ2</accession>